<dbReference type="WBParaSite" id="maker-uti_cns_0010452-snap-gene-0.2-mRNA-1">
    <property type="protein sequence ID" value="maker-uti_cns_0010452-snap-gene-0.2-mRNA-1"/>
    <property type="gene ID" value="maker-uti_cns_0010452-snap-gene-0.2"/>
</dbReference>
<evidence type="ECO:0000313" key="2">
    <source>
        <dbReference type="WBParaSite" id="maker-uti_cns_0010452-snap-gene-0.2-mRNA-1"/>
    </source>
</evidence>
<dbReference type="AlphaFoldDB" id="A0A1I8I8S2"/>
<dbReference type="Proteomes" id="UP000095280">
    <property type="component" value="Unplaced"/>
</dbReference>
<evidence type="ECO:0000313" key="1">
    <source>
        <dbReference type="Proteomes" id="UP000095280"/>
    </source>
</evidence>
<keyword evidence="1" id="KW-1185">Reference proteome</keyword>
<reference evidence="2" key="1">
    <citation type="submission" date="2016-11" db="UniProtKB">
        <authorList>
            <consortium name="WormBaseParasite"/>
        </authorList>
    </citation>
    <scope>IDENTIFICATION</scope>
</reference>
<organism evidence="1 2">
    <name type="scientific">Macrostomum lignano</name>
    <dbReference type="NCBI Taxonomy" id="282301"/>
    <lineage>
        <taxon>Eukaryota</taxon>
        <taxon>Metazoa</taxon>
        <taxon>Spiralia</taxon>
        <taxon>Lophotrochozoa</taxon>
        <taxon>Platyhelminthes</taxon>
        <taxon>Rhabditophora</taxon>
        <taxon>Macrostomorpha</taxon>
        <taxon>Macrostomida</taxon>
        <taxon>Macrostomidae</taxon>
        <taxon>Macrostomum</taxon>
    </lineage>
</organism>
<sequence>DWLAKKIGMVAAPVARQLLSVAAAILIVQLSAASPTTGIAAFINEKPWLLGYVGGSLMPYTRATVTIDGVPGLHQGTGPEFVGSTEQLTGDKAAGSDDFLLLLNLSGLRCLCTYSSDGAFSYCSE</sequence>
<protein>
    <submittedName>
        <fullName evidence="2">Dirigent protein</fullName>
    </submittedName>
</protein>
<name>A0A1I8I8S2_9PLAT</name>
<accession>A0A1I8I8S2</accession>
<proteinExistence type="predicted"/>